<name>A0ABY0IH31_9BACT</name>
<proteinExistence type="predicted"/>
<feature type="domain" description="HIT" evidence="2">
    <location>
        <begin position="35"/>
        <end position="103"/>
    </location>
</feature>
<evidence type="ECO:0000313" key="4">
    <source>
        <dbReference type="Proteomes" id="UP000443582"/>
    </source>
</evidence>
<keyword evidence="4" id="KW-1185">Reference proteome</keyword>
<dbReference type="Proteomes" id="UP000443582">
    <property type="component" value="Unassembled WGS sequence"/>
</dbReference>
<dbReference type="PIRSF" id="PIRSF000714">
    <property type="entry name" value="HIT"/>
    <property type="match status" value="1"/>
</dbReference>
<evidence type="ECO:0000259" key="2">
    <source>
        <dbReference type="PROSITE" id="PS51084"/>
    </source>
</evidence>
<dbReference type="RefSeq" id="WP_115360795.1">
    <property type="nucleotide sequence ID" value="NZ_QDKL01000002.1"/>
</dbReference>
<dbReference type="Gene3D" id="3.30.428.10">
    <property type="entry name" value="HIT-like"/>
    <property type="match status" value="1"/>
</dbReference>
<evidence type="ECO:0000313" key="3">
    <source>
        <dbReference type="EMBL" id="RZF21423.1"/>
    </source>
</evidence>
<sequence>MFSLHPTLKKDLVEICDLKLCKLMLLPDTENPWAVLIPRLEDIREVHELSRQDQIQLMDEINEVSLFFDKNFGPEKINIGALGNIVAQLHVHIIARYSSDRAWPGAIWGTKSKKESFKIKELEVKLKEAFSQN</sequence>
<reference evidence="4" key="1">
    <citation type="journal article" date="2019" name="Int. J. Syst. Evol. Microbiol.">
        <title>Halobacteriovorax valvorus sp. nov., a novel prokaryotic predator isolated from coastal seawater of China.</title>
        <authorList>
            <person name="Chen M.-X."/>
        </authorList>
    </citation>
    <scope>NUCLEOTIDE SEQUENCE [LARGE SCALE GENOMIC DNA]</scope>
    <source>
        <strain evidence="4">BL9</strain>
    </source>
</reference>
<organism evidence="3 4">
    <name type="scientific">Halobacteriovorax vibrionivorans</name>
    <dbReference type="NCBI Taxonomy" id="2152716"/>
    <lineage>
        <taxon>Bacteria</taxon>
        <taxon>Pseudomonadati</taxon>
        <taxon>Bdellovibrionota</taxon>
        <taxon>Bacteriovoracia</taxon>
        <taxon>Bacteriovoracales</taxon>
        <taxon>Halobacteriovoraceae</taxon>
        <taxon>Halobacteriovorax</taxon>
    </lineage>
</organism>
<dbReference type="InterPro" id="IPR026026">
    <property type="entry name" value="HIT_Hint"/>
</dbReference>
<dbReference type="PROSITE" id="PS51084">
    <property type="entry name" value="HIT_2"/>
    <property type="match status" value="1"/>
</dbReference>
<dbReference type="SUPFAM" id="SSF54197">
    <property type="entry name" value="HIT-like"/>
    <property type="match status" value="1"/>
</dbReference>
<accession>A0ABY0IH31</accession>
<dbReference type="Pfam" id="PF01230">
    <property type="entry name" value="HIT"/>
    <property type="match status" value="1"/>
</dbReference>
<protein>
    <submittedName>
        <fullName evidence="3">HIT family protein</fullName>
    </submittedName>
</protein>
<comment type="caution">
    <text evidence="1">Lacks conserved residue(s) required for the propagation of feature annotation.</text>
</comment>
<dbReference type="InterPro" id="IPR036265">
    <property type="entry name" value="HIT-like_sf"/>
</dbReference>
<comment type="caution">
    <text evidence="3">The sequence shown here is derived from an EMBL/GenBank/DDBJ whole genome shotgun (WGS) entry which is preliminary data.</text>
</comment>
<dbReference type="EMBL" id="QDKL01000002">
    <property type="protein sequence ID" value="RZF21423.1"/>
    <property type="molecule type" value="Genomic_DNA"/>
</dbReference>
<dbReference type="InterPro" id="IPR011146">
    <property type="entry name" value="HIT-like"/>
</dbReference>
<gene>
    <name evidence="3" type="ORF">DAY19_06980</name>
</gene>
<evidence type="ECO:0000256" key="1">
    <source>
        <dbReference type="PROSITE-ProRule" id="PRU00464"/>
    </source>
</evidence>